<dbReference type="Proteomes" id="UP000007967">
    <property type="component" value="Chromosome"/>
</dbReference>
<protein>
    <recommendedName>
        <fullName evidence="3">Lipoprotein</fullName>
    </recommendedName>
</protein>
<dbReference type="STRING" id="479435.Kfla_2575"/>
<dbReference type="KEGG" id="kfl:Kfla_2575"/>
<dbReference type="RefSeq" id="WP_012920199.1">
    <property type="nucleotide sequence ID" value="NC_013729.1"/>
</dbReference>
<proteinExistence type="predicted"/>
<keyword evidence="2" id="KW-1185">Reference proteome</keyword>
<evidence type="ECO:0008006" key="3">
    <source>
        <dbReference type="Google" id="ProtNLM"/>
    </source>
</evidence>
<sequence>MVRRAGVMVVLLALGLSGCTGDDPADGSPETGIQIVITNESGNDLSGVVAPSLRGLRRTGGQPDVALIGGDIPGCRENVAAPDDFDHKGATWVVCEFEVSSAARPVRTIAYDEPPYGVEPRLFDDPPPRFNQYYGLGAITWR</sequence>
<dbReference type="HOGENOM" id="CLU_1813273_0_0_11"/>
<accession>D2PXK1</accession>
<reference evidence="1 2" key="2">
    <citation type="journal article" date="2010" name="Stand. Genomic Sci.">
        <title>Complete genome sequence of Kribbella flavida type strain (IFO 14399).</title>
        <authorList>
            <person name="Pukall R."/>
            <person name="Lapidus A."/>
            <person name="Glavina Del Rio T."/>
            <person name="Copeland A."/>
            <person name="Tice H."/>
            <person name="Cheng J.-F."/>
            <person name="Lucas S."/>
            <person name="Chen F."/>
            <person name="Nolan M."/>
            <person name="LaButti K."/>
            <person name="Pati A."/>
            <person name="Ivanova N."/>
            <person name="Mavrommatis K."/>
            <person name="Mikhailova N."/>
            <person name="Pitluck S."/>
            <person name="Bruce D."/>
            <person name="Goodwin L."/>
            <person name="Land M."/>
            <person name="Hauser L."/>
            <person name="Chang Y.-J."/>
            <person name="Jeffries C.D."/>
            <person name="Chen A."/>
            <person name="Palaniappan K."/>
            <person name="Chain P."/>
            <person name="Rohde M."/>
            <person name="Goeker M."/>
            <person name="Bristow J."/>
            <person name="Eisen J.A."/>
            <person name="Markowitz V."/>
            <person name="Hugenholtz P."/>
            <person name="Kyrpides N.C."/>
            <person name="Klenk H.-P."/>
            <person name="Brettin T."/>
        </authorList>
    </citation>
    <scope>NUCLEOTIDE SEQUENCE [LARGE SCALE GENOMIC DNA]</scope>
    <source>
        <strain evidence="2">DSM 17836 / JCM 10339 / NBRC 14399</strain>
    </source>
</reference>
<name>D2PXK1_KRIFD</name>
<dbReference type="EMBL" id="CP001736">
    <property type="protein sequence ID" value="ADB31643.1"/>
    <property type="molecule type" value="Genomic_DNA"/>
</dbReference>
<dbReference type="AlphaFoldDB" id="D2PXK1"/>
<dbReference type="PROSITE" id="PS51257">
    <property type="entry name" value="PROKAR_LIPOPROTEIN"/>
    <property type="match status" value="1"/>
</dbReference>
<organism evidence="1 2">
    <name type="scientific">Kribbella flavida (strain DSM 17836 / JCM 10339 / NBRC 14399)</name>
    <dbReference type="NCBI Taxonomy" id="479435"/>
    <lineage>
        <taxon>Bacteria</taxon>
        <taxon>Bacillati</taxon>
        <taxon>Actinomycetota</taxon>
        <taxon>Actinomycetes</taxon>
        <taxon>Propionibacteriales</taxon>
        <taxon>Kribbellaceae</taxon>
        <taxon>Kribbella</taxon>
    </lineage>
</organism>
<evidence type="ECO:0000313" key="1">
    <source>
        <dbReference type="EMBL" id="ADB31643.1"/>
    </source>
</evidence>
<reference evidence="2" key="1">
    <citation type="submission" date="2009-09" db="EMBL/GenBank/DDBJ databases">
        <title>The complete genome of Kribbella flavida DSM 17836.</title>
        <authorList>
            <consortium name="US DOE Joint Genome Institute (JGI-PGF)"/>
            <person name="Lucas S."/>
            <person name="Copeland A."/>
            <person name="Lapidus A."/>
            <person name="Glavina del Rio T."/>
            <person name="Dalin E."/>
            <person name="Tice H."/>
            <person name="Bruce D."/>
            <person name="Goodwin L."/>
            <person name="Pitluck S."/>
            <person name="Kyrpides N."/>
            <person name="Mavromatis K."/>
            <person name="Ivanova N."/>
            <person name="Saunders E."/>
            <person name="Brettin T."/>
            <person name="Detter J.C."/>
            <person name="Han C."/>
            <person name="Larimer F."/>
            <person name="Land M."/>
            <person name="Hauser L."/>
            <person name="Markowitz V."/>
            <person name="Cheng J.-F."/>
            <person name="Hugenholtz P."/>
            <person name="Woyke T."/>
            <person name="Wu D."/>
            <person name="Pukall R."/>
            <person name="Klenk H.-P."/>
            <person name="Eisen J.A."/>
        </authorList>
    </citation>
    <scope>NUCLEOTIDE SEQUENCE [LARGE SCALE GENOMIC DNA]</scope>
    <source>
        <strain evidence="2">DSM 17836 / JCM 10339 / NBRC 14399</strain>
    </source>
</reference>
<gene>
    <name evidence="1" type="ordered locus">Kfla_2575</name>
</gene>
<evidence type="ECO:0000313" key="2">
    <source>
        <dbReference type="Proteomes" id="UP000007967"/>
    </source>
</evidence>
<dbReference type="OrthoDB" id="3624167at2"/>